<dbReference type="InterPro" id="IPR052555">
    <property type="entry name" value="dCTP_Pyrophosphatase"/>
</dbReference>
<dbReference type="Proteomes" id="UP001596157">
    <property type="component" value="Unassembled WGS sequence"/>
</dbReference>
<dbReference type="InterPro" id="IPR025984">
    <property type="entry name" value="DCTPP"/>
</dbReference>
<dbReference type="Pfam" id="PF12643">
    <property type="entry name" value="MazG-like"/>
    <property type="match status" value="1"/>
</dbReference>
<gene>
    <name evidence="2" type="ORF">ACFPM7_26585</name>
</gene>
<evidence type="ECO:0000313" key="2">
    <source>
        <dbReference type="EMBL" id="MFC5290637.1"/>
    </source>
</evidence>
<sequence>MTLDDLTARQRAFSDAREWQRWHTPKNLAMALSGEVGELTEIFQWLTPEEAARAYADPDTRARIDDELADVLLYLVRLADVLGADLLAAANAKIDRNEHRFPKPHPLTDQYRPAPG</sequence>
<protein>
    <submittedName>
        <fullName evidence="2">Nucleotide pyrophosphohydrolase</fullName>
    </submittedName>
</protein>
<dbReference type="PIRSF" id="PIRSF029826">
    <property type="entry name" value="UCP029826_pph"/>
    <property type="match status" value="1"/>
</dbReference>
<dbReference type="RefSeq" id="WP_378250535.1">
    <property type="nucleotide sequence ID" value="NZ_JBHSKF010000018.1"/>
</dbReference>
<accession>A0ABW0ETK9</accession>
<name>A0ABW0ETK9_9PSEU</name>
<evidence type="ECO:0000313" key="3">
    <source>
        <dbReference type="Proteomes" id="UP001596157"/>
    </source>
</evidence>
<dbReference type="EMBL" id="JBHSKF010000018">
    <property type="protein sequence ID" value="MFC5290637.1"/>
    <property type="molecule type" value="Genomic_DNA"/>
</dbReference>
<dbReference type="PANTHER" id="PTHR46523">
    <property type="entry name" value="DCTP PYROPHOSPHATASE 1"/>
    <property type="match status" value="1"/>
</dbReference>
<reference evidence="3" key="1">
    <citation type="journal article" date="2019" name="Int. J. Syst. Evol. Microbiol.">
        <title>The Global Catalogue of Microorganisms (GCM) 10K type strain sequencing project: providing services to taxonomists for standard genome sequencing and annotation.</title>
        <authorList>
            <consortium name="The Broad Institute Genomics Platform"/>
            <consortium name="The Broad Institute Genome Sequencing Center for Infectious Disease"/>
            <person name="Wu L."/>
            <person name="Ma J."/>
        </authorList>
    </citation>
    <scope>NUCLEOTIDE SEQUENCE [LARGE SCALE GENOMIC DNA]</scope>
    <source>
        <strain evidence="3">CCUG 59778</strain>
    </source>
</reference>
<dbReference type="CDD" id="cd11537">
    <property type="entry name" value="NTP-PPase_RS21-C6_like"/>
    <property type="match status" value="1"/>
</dbReference>
<feature type="region of interest" description="Disordered" evidence="1">
    <location>
        <begin position="95"/>
        <end position="116"/>
    </location>
</feature>
<dbReference type="PANTHER" id="PTHR46523:SF1">
    <property type="entry name" value="DCTP PYROPHOSPHATASE 1"/>
    <property type="match status" value="1"/>
</dbReference>
<dbReference type="SUPFAM" id="SSF101386">
    <property type="entry name" value="all-alpha NTP pyrophosphatases"/>
    <property type="match status" value="1"/>
</dbReference>
<proteinExistence type="predicted"/>
<comment type="caution">
    <text evidence="2">The sequence shown here is derived from an EMBL/GenBank/DDBJ whole genome shotgun (WGS) entry which is preliminary data.</text>
</comment>
<evidence type="ECO:0000256" key="1">
    <source>
        <dbReference type="SAM" id="MobiDB-lite"/>
    </source>
</evidence>
<keyword evidence="3" id="KW-1185">Reference proteome</keyword>
<organism evidence="2 3">
    <name type="scientific">Actinokineospora guangxiensis</name>
    <dbReference type="NCBI Taxonomy" id="1490288"/>
    <lineage>
        <taxon>Bacteria</taxon>
        <taxon>Bacillati</taxon>
        <taxon>Actinomycetota</taxon>
        <taxon>Actinomycetes</taxon>
        <taxon>Pseudonocardiales</taxon>
        <taxon>Pseudonocardiaceae</taxon>
        <taxon>Actinokineospora</taxon>
    </lineage>
</organism>
<dbReference type="Gene3D" id="1.10.287.1080">
    <property type="entry name" value="MazG-like"/>
    <property type="match status" value="1"/>
</dbReference>